<dbReference type="Proteomes" id="UP000179157">
    <property type="component" value="Unassembled WGS sequence"/>
</dbReference>
<evidence type="ECO:0000313" key="5">
    <source>
        <dbReference type="Proteomes" id="UP000179157"/>
    </source>
</evidence>
<evidence type="ECO:0000313" key="4">
    <source>
        <dbReference type="EMBL" id="OGF57552.1"/>
    </source>
</evidence>
<protein>
    <submittedName>
        <fullName evidence="4">Addiction module antidote protein, HigA family</fullName>
    </submittedName>
</protein>
<dbReference type="STRING" id="1817864.A2Z21_05835"/>
<feature type="domain" description="HTH cro/C1-type" evidence="3">
    <location>
        <begin position="15"/>
        <end position="69"/>
    </location>
</feature>
<proteinExistence type="predicted"/>
<dbReference type="InterPro" id="IPR013430">
    <property type="entry name" value="Toxin_antidote_HigA"/>
</dbReference>
<keyword evidence="1" id="KW-0238">DNA-binding</keyword>
<dbReference type="PANTHER" id="PTHR36924">
    <property type="entry name" value="ANTITOXIN HIGA-1"/>
    <property type="match status" value="1"/>
</dbReference>
<name>A0A1F5V2A2_FRAXR</name>
<reference evidence="4 5" key="1">
    <citation type="journal article" date="2016" name="Nat. Commun.">
        <title>Thousands of microbial genomes shed light on interconnected biogeochemical processes in an aquifer system.</title>
        <authorList>
            <person name="Anantharaman K."/>
            <person name="Brown C.T."/>
            <person name="Hug L.A."/>
            <person name="Sharon I."/>
            <person name="Castelle C.J."/>
            <person name="Probst A.J."/>
            <person name="Thomas B.C."/>
            <person name="Singh A."/>
            <person name="Wilkins M.J."/>
            <person name="Karaoz U."/>
            <person name="Brodie E.L."/>
            <person name="Williams K.H."/>
            <person name="Hubbard S.S."/>
            <person name="Banfield J.F."/>
        </authorList>
    </citation>
    <scope>NUCLEOTIDE SEQUENCE [LARGE SCALE GENOMIC DNA]</scope>
    <source>
        <strain evidence="5">RBG_16_55_9</strain>
    </source>
</reference>
<dbReference type="CDD" id="cd00093">
    <property type="entry name" value="HTH_XRE"/>
    <property type="match status" value="1"/>
</dbReference>
<evidence type="ECO:0000256" key="2">
    <source>
        <dbReference type="SAM" id="MobiDB-lite"/>
    </source>
</evidence>
<accession>A0A1F5V2A2</accession>
<dbReference type="Pfam" id="PF01381">
    <property type="entry name" value="HTH_3"/>
    <property type="match status" value="1"/>
</dbReference>
<dbReference type="NCBIfam" id="TIGR02607">
    <property type="entry name" value="antidote_HigA"/>
    <property type="match status" value="1"/>
</dbReference>
<sequence length="124" mass="13642">MNKTLSPIHPGEVLLEDFMKPLGLSQYRLAQDIGVSPIRISQIVHGERSITVDTAMRLARYFGTSATVWLRLQVRYDLEVGEAKLSKRIQREVKVLRGSPGPPLTKAGQQAHPADPPSSRSVGA</sequence>
<gene>
    <name evidence="4" type="ORF">A2Z21_05835</name>
</gene>
<dbReference type="EMBL" id="MFGX01000010">
    <property type="protein sequence ID" value="OGF57552.1"/>
    <property type="molecule type" value="Genomic_DNA"/>
</dbReference>
<dbReference type="PROSITE" id="PS50943">
    <property type="entry name" value="HTH_CROC1"/>
    <property type="match status" value="1"/>
</dbReference>
<evidence type="ECO:0000256" key="1">
    <source>
        <dbReference type="ARBA" id="ARBA00023125"/>
    </source>
</evidence>
<dbReference type="PANTHER" id="PTHR36924:SF1">
    <property type="entry name" value="ANTITOXIN HIGA-1"/>
    <property type="match status" value="1"/>
</dbReference>
<dbReference type="InterPro" id="IPR001387">
    <property type="entry name" value="Cro/C1-type_HTH"/>
</dbReference>
<comment type="caution">
    <text evidence="4">The sequence shown here is derived from an EMBL/GenBank/DDBJ whole genome shotgun (WGS) entry which is preliminary data.</text>
</comment>
<organism evidence="4 5">
    <name type="scientific">Fraserbacteria sp. (strain RBG_16_55_9)</name>
    <dbReference type="NCBI Taxonomy" id="1817864"/>
    <lineage>
        <taxon>Bacteria</taxon>
        <taxon>Candidatus Fraseribacteriota</taxon>
    </lineage>
</organism>
<dbReference type="SMART" id="SM00530">
    <property type="entry name" value="HTH_XRE"/>
    <property type="match status" value="1"/>
</dbReference>
<dbReference type="Gene3D" id="1.10.260.40">
    <property type="entry name" value="lambda repressor-like DNA-binding domains"/>
    <property type="match status" value="1"/>
</dbReference>
<dbReference type="InterPro" id="IPR010982">
    <property type="entry name" value="Lambda_DNA-bd_dom_sf"/>
</dbReference>
<dbReference type="SUPFAM" id="SSF47413">
    <property type="entry name" value="lambda repressor-like DNA-binding domains"/>
    <property type="match status" value="1"/>
</dbReference>
<dbReference type="AlphaFoldDB" id="A0A1F5V2A2"/>
<feature type="region of interest" description="Disordered" evidence="2">
    <location>
        <begin position="94"/>
        <end position="124"/>
    </location>
</feature>
<evidence type="ECO:0000259" key="3">
    <source>
        <dbReference type="PROSITE" id="PS50943"/>
    </source>
</evidence>
<dbReference type="GO" id="GO:0003677">
    <property type="term" value="F:DNA binding"/>
    <property type="evidence" value="ECO:0007669"/>
    <property type="project" value="UniProtKB-KW"/>
</dbReference>